<dbReference type="InterPro" id="IPR029023">
    <property type="entry name" value="Tensin_phosphatase"/>
</dbReference>
<dbReference type="PROSITE" id="PS51181">
    <property type="entry name" value="PPASE_TENSIN"/>
    <property type="match status" value="1"/>
</dbReference>
<protein>
    <submittedName>
        <fullName evidence="9">Tensin-1-like</fullName>
    </submittedName>
</protein>
<dbReference type="PANTHER" id="PTHR45734">
    <property type="entry name" value="TENSIN"/>
    <property type="match status" value="1"/>
</dbReference>
<accession>A0ABM0RRT2</accession>
<feature type="domain" description="Phorbol-ester/DAG-type" evidence="5">
    <location>
        <begin position="52"/>
        <end position="99"/>
    </location>
</feature>
<feature type="region of interest" description="Disordered" evidence="4">
    <location>
        <begin position="762"/>
        <end position="876"/>
    </location>
</feature>
<organism evidence="8 9">
    <name type="scientific">Galeopterus variegatus</name>
    <name type="common">Malayan flying lemur</name>
    <name type="synonym">Cynocephalus variegatus</name>
    <dbReference type="NCBI Taxonomy" id="482537"/>
    <lineage>
        <taxon>Eukaryota</taxon>
        <taxon>Metazoa</taxon>
        <taxon>Chordata</taxon>
        <taxon>Craniata</taxon>
        <taxon>Vertebrata</taxon>
        <taxon>Euteleostomi</taxon>
        <taxon>Mammalia</taxon>
        <taxon>Eutheria</taxon>
        <taxon>Euarchontoglires</taxon>
        <taxon>Dermoptera</taxon>
        <taxon>Cynocephalidae</taxon>
        <taxon>Galeopterus</taxon>
    </lineage>
</organism>
<dbReference type="SMART" id="SM00404">
    <property type="entry name" value="PTPc_motif"/>
    <property type="match status" value="1"/>
</dbReference>
<dbReference type="InterPro" id="IPR035892">
    <property type="entry name" value="C2_domain_sf"/>
</dbReference>
<keyword evidence="2" id="KW-0479">Metal-binding</keyword>
<dbReference type="Proteomes" id="UP000694923">
    <property type="component" value="Unplaced"/>
</dbReference>
<dbReference type="Pfam" id="PF00130">
    <property type="entry name" value="C1_1"/>
    <property type="match status" value="1"/>
</dbReference>
<dbReference type="InterPro" id="IPR029021">
    <property type="entry name" value="Prot-tyrosine_phosphatase-like"/>
</dbReference>
<evidence type="ECO:0000313" key="9">
    <source>
        <dbReference type="RefSeq" id="XP_008583323.1"/>
    </source>
</evidence>
<feature type="region of interest" description="Disordered" evidence="4">
    <location>
        <begin position="551"/>
        <end position="611"/>
    </location>
</feature>
<evidence type="ECO:0000259" key="5">
    <source>
        <dbReference type="PROSITE" id="PS50081"/>
    </source>
</evidence>
<dbReference type="InterPro" id="IPR014020">
    <property type="entry name" value="Tensin_C2-dom"/>
</dbReference>
<dbReference type="PROSITE" id="PS00479">
    <property type="entry name" value="ZF_DAG_PE_1"/>
    <property type="match status" value="1"/>
</dbReference>
<evidence type="ECO:0000256" key="3">
    <source>
        <dbReference type="ARBA" id="ARBA00022833"/>
    </source>
</evidence>
<evidence type="ECO:0000256" key="2">
    <source>
        <dbReference type="ARBA" id="ARBA00022723"/>
    </source>
</evidence>
<feature type="region of interest" description="Disordered" evidence="4">
    <location>
        <begin position="896"/>
        <end position="1092"/>
    </location>
</feature>
<dbReference type="GeneID" id="103600767"/>
<dbReference type="SMART" id="SM00109">
    <property type="entry name" value="C1"/>
    <property type="match status" value="1"/>
</dbReference>
<dbReference type="Pfam" id="PF10409">
    <property type="entry name" value="PTEN_C2"/>
    <property type="match status" value="1"/>
</dbReference>
<evidence type="ECO:0000259" key="6">
    <source>
        <dbReference type="PROSITE" id="PS51181"/>
    </source>
</evidence>
<comment type="similarity">
    <text evidence="1">Belongs to the PTEN phosphatase protein family.</text>
</comment>
<dbReference type="InterPro" id="IPR003595">
    <property type="entry name" value="Tyr_Pase_cat"/>
</dbReference>
<dbReference type="SUPFAM" id="SSF52799">
    <property type="entry name" value="(Phosphotyrosine protein) phosphatases II"/>
    <property type="match status" value="1"/>
</dbReference>
<gene>
    <name evidence="9" type="primary">LOC103600767</name>
</gene>
<feature type="domain" description="C2 tensin-type" evidence="7">
    <location>
        <begin position="355"/>
        <end position="481"/>
    </location>
</feature>
<dbReference type="Gene3D" id="3.90.190.10">
    <property type="entry name" value="Protein tyrosine phosphatase superfamily"/>
    <property type="match status" value="1"/>
</dbReference>
<name>A0ABM0RRT2_GALVR</name>
<proteinExistence type="inferred from homology"/>
<feature type="domain" description="Phosphatase tensin-type" evidence="6">
    <location>
        <begin position="217"/>
        <end position="350"/>
    </location>
</feature>
<dbReference type="PROSITE" id="PS51182">
    <property type="entry name" value="C2_TENSIN"/>
    <property type="match status" value="1"/>
</dbReference>
<dbReference type="CDD" id="cd20888">
    <property type="entry name" value="C1_TNS1_v"/>
    <property type="match status" value="1"/>
</dbReference>
<dbReference type="RefSeq" id="XP_008583323.1">
    <property type="nucleotide sequence ID" value="XM_008585101.1"/>
</dbReference>
<keyword evidence="8" id="KW-1185">Reference proteome</keyword>
<dbReference type="PROSITE" id="PS50081">
    <property type="entry name" value="ZF_DAG_PE_2"/>
    <property type="match status" value="1"/>
</dbReference>
<feature type="compositionally biased region" description="Polar residues" evidence="4">
    <location>
        <begin position="551"/>
        <end position="567"/>
    </location>
</feature>
<feature type="region of interest" description="Disordered" evidence="4">
    <location>
        <begin position="1122"/>
        <end position="1173"/>
    </location>
</feature>
<feature type="non-terminal residue" evidence="9">
    <location>
        <position position="1202"/>
    </location>
</feature>
<dbReference type="Gene3D" id="3.30.60.20">
    <property type="match status" value="1"/>
</dbReference>
<evidence type="ECO:0000256" key="1">
    <source>
        <dbReference type="ARBA" id="ARBA00007881"/>
    </source>
</evidence>
<evidence type="ECO:0000259" key="7">
    <source>
        <dbReference type="PROSITE" id="PS51182"/>
    </source>
</evidence>
<dbReference type="InterPro" id="IPR051484">
    <property type="entry name" value="Tensin_PTEN_phosphatase"/>
</dbReference>
<feature type="compositionally biased region" description="Low complexity" evidence="4">
    <location>
        <begin position="913"/>
        <end position="927"/>
    </location>
</feature>
<dbReference type="InterPro" id="IPR046349">
    <property type="entry name" value="C1-like_sf"/>
</dbReference>
<dbReference type="InterPro" id="IPR002219">
    <property type="entry name" value="PKC_DAG/PE"/>
</dbReference>
<feature type="compositionally biased region" description="Pro residues" evidence="4">
    <location>
        <begin position="996"/>
        <end position="1007"/>
    </location>
</feature>
<dbReference type="Gene3D" id="2.60.40.1110">
    <property type="match status" value="1"/>
</dbReference>
<evidence type="ECO:0000313" key="8">
    <source>
        <dbReference type="Proteomes" id="UP000694923"/>
    </source>
</evidence>
<dbReference type="PANTHER" id="PTHR45734:SF3">
    <property type="entry name" value="TENSIN-1"/>
    <property type="match status" value="1"/>
</dbReference>
<feature type="region of interest" description="Disordered" evidence="4">
    <location>
        <begin position="118"/>
        <end position="149"/>
    </location>
</feature>
<dbReference type="SUPFAM" id="SSF57889">
    <property type="entry name" value="Cysteine-rich domain"/>
    <property type="match status" value="1"/>
</dbReference>
<keyword evidence="3" id="KW-0862">Zinc</keyword>
<sequence>MEYYTAMKKEELQLSTYFSSSPPPPSLDLASHPALIPVPFLLQPEDLDAPKKHHFKLKTFKKVKPCGICRQVITREGFTCKVCSFSCHRKCQAKVAAPCVPPSNHELVPITAESAPKNVVDTGEGASRGGNTRKSLEEDGSTRVTPSIQSHPQPIRYAWQGQKYERECQPWCVAEAAGGRLLEGELPSAPIQGTQMALGAARNHSSKDSAPSVPGPLETREAPAKKQLWQLFNLSERRPDVTKLHAKVLEFGWPDLHTPALEKICSVCKAMDTWLNADPHNVIVLHNKGNRGRIGVVIAAYMHYSNISASADQALDRFAMKRFYEDKIVPIGQPSQRRYVNYFSGLLSGSIKMNNKPLFLHHVIMHGIPNFESKGGCRPFLRIYQAMQPVYTSGIYNIPGDSQTSICITIEPGLLLKGDILLKCYHKKFRSPARDVIFRVQFHTCAIHDLGLVFGKEDLDDAFKDDRFPEYGKVEFVFSYGPEKIQGMEHLENGPSVSVDYNTSDPLIRWDSYDNFNGHREDGMEEVVGHTQGPLDGSLYAKVKKKDSLHGSTGAVNATRPTLSATPNHVEHTLSVSSDSGNSTASTKTDKTDEPGPGAPSAPAVLSPEEKRELDRLLSGFGLEREKQGAMYHAQHLRSRPTGGLAAPSSGRHVVPAQVHVNGGALASERETDILDDELPNQDGHSVGSMGTLSSLDGVTNTSEGGYPEVLSPLTNGLDKPYPMEPMVNGGGYPYESAGRAVPAHAGHTAPMRPSYSAQEGLTGYQREGPHPAWSQPTTTPHYGHDPSGMFRSQSFPETEHQLPPAPARGGSSREAVQRGLNSWQQQQQQPRPPPRQQERAILEGLGPSRPSPQPLAEAPIPGLPEFPRAASQQEIEQSIEALNMLMLDLEPASAAAPLHKSQSVPGAWPGASPLSSQPLSGSSRQSHPLTQSRSGYIPSGHSLGAPEPAPRASSESVPPGRPYSPYDYQPCPAGPNQGFRPKSPASSSAFLPTTHSPPGPQQPPASLPGLTAQPQLPPKEATPDPSRTPEEEPLNLEGLVAHRVAGVQAREKQPAEPPAPLRRRAASDGQYENQSPEATSPRSPGVRSPVQCVSPELALTIALNPGGRPKEPHLHSYKEAFEEMEGTSPTSPPPSGVRSPPGLAKTPLSALGLKPHNPADILLHPTGEEDEGQMVAKLSEASYLGKGLSPRLEANRVVKLQ</sequence>
<reference evidence="9" key="1">
    <citation type="submission" date="2025-08" db="UniProtKB">
        <authorList>
            <consortium name="RefSeq"/>
        </authorList>
    </citation>
    <scope>IDENTIFICATION</scope>
</reference>
<evidence type="ECO:0000256" key="4">
    <source>
        <dbReference type="SAM" id="MobiDB-lite"/>
    </source>
</evidence>
<feature type="compositionally biased region" description="Polar residues" evidence="4">
    <location>
        <begin position="1071"/>
        <end position="1083"/>
    </location>
</feature>
<dbReference type="SMART" id="SM01326">
    <property type="entry name" value="PTEN_C2"/>
    <property type="match status" value="1"/>
</dbReference>
<feature type="compositionally biased region" description="Polar residues" evidence="4">
    <location>
        <begin position="574"/>
        <end position="587"/>
    </location>
</feature>
<dbReference type="SUPFAM" id="SSF49562">
    <property type="entry name" value="C2 domain (Calcium/lipid-binding domain, CaLB)"/>
    <property type="match status" value="1"/>
</dbReference>